<sequence>MKRITLIFLFAALSYTSFAQRGTRQIDREKLEAARVAFISTRLDLSTEQAQVFWPIFNEFDDQRRETLRELSRLSRDTESLSEDDAKNRIERRFNLQALLIEQEKDFVQKAADVLSYKQILLLNDINKDFTRSLYQRQRRGNNDNL</sequence>
<dbReference type="EMBL" id="JAUEPH010000002">
    <property type="protein sequence ID" value="MDN3203375.1"/>
    <property type="molecule type" value="Genomic_DNA"/>
</dbReference>
<feature type="chain" id="PRO_5045369877" description="LTXXQ motif family protein" evidence="1">
    <location>
        <begin position="20"/>
        <end position="146"/>
    </location>
</feature>
<evidence type="ECO:0000256" key="1">
    <source>
        <dbReference type="SAM" id="SignalP"/>
    </source>
</evidence>
<protein>
    <recommendedName>
        <fullName evidence="4">LTXXQ motif family protein</fullName>
    </recommendedName>
</protein>
<keyword evidence="1" id="KW-0732">Signal</keyword>
<accession>A0ABT7YA36</accession>
<feature type="signal peptide" evidence="1">
    <location>
        <begin position="1"/>
        <end position="19"/>
    </location>
</feature>
<keyword evidence="3" id="KW-1185">Reference proteome</keyword>
<evidence type="ECO:0008006" key="4">
    <source>
        <dbReference type="Google" id="ProtNLM"/>
    </source>
</evidence>
<comment type="caution">
    <text evidence="2">The sequence shown here is derived from an EMBL/GenBank/DDBJ whole genome shotgun (WGS) entry which is preliminary data.</text>
</comment>
<evidence type="ECO:0000313" key="2">
    <source>
        <dbReference type="EMBL" id="MDN3203375.1"/>
    </source>
</evidence>
<evidence type="ECO:0000313" key="3">
    <source>
        <dbReference type="Proteomes" id="UP001171916"/>
    </source>
</evidence>
<dbReference type="RefSeq" id="WP_289998937.1">
    <property type="nucleotide sequence ID" value="NZ_JAUEPH010000002.1"/>
</dbReference>
<organism evidence="2 3">
    <name type="scientific">Algoriphagus sediminis</name>
    <dbReference type="NCBI Taxonomy" id="3057113"/>
    <lineage>
        <taxon>Bacteria</taxon>
        <taxon>Pseudomonadati</taxon>
        <taxon>Bacteroidota</taxon>
        <taxon>Cytophagia</taxon>
        <taxon>Cytophagales</taxon>
        <taxon>Cyclobacteriaceae</taxon>
        <taxon>Algoriphagus</taxon>
    </lineage>
</organism>
<dbReference type="Proteomes" id="UP001171916">
    <property type="component" value="Unassembled WGS sequence"/>
</dbReference>
<name>A0ABT7YA36_9BACT</name>
<proteinExistence type="predicted"/>
<reference evidence="2" key="1">
    <citation type="submission" date="2023-06" db="EMBL/GenBank/DDBJ databases">
        <title>Robiginitalea aurantiacus sp. nov. and Algoriphagus sediminis sp. nov., isolated from coastal sediment.</title>
        <authorList>
            <person name="Zhou Z.Y."/>
            <person name="An J."/>
            <person name="Jia Y.W."/>
            <person name="Du Z.J."/>
        </authorList>
    </citation>
    <scope>NUCLEOTIDE SEQUENCE</scope>
    <source>
        <strain evidence="2">C2-7</strain>
    </source>
</reference>
<gene>
    <name evidence="2" type="ORF">QVH07_04420</name>
</gene>